<evidence type="ECO:0000256" key="1">
    <source>
        <dbReference type="SAM" id="MobiDB-lite"/>
    </source>
</evidence>
<organism evidence="2 3">
    <name type="scientific">Cetraspora pellucida</name>
    <dbReference type="NCBI Taxonomy" id="1433469"/>
    <lineage>
        <taxon>Eukaryota</taxon>
        <taxon>Fungi</taxon>
        <taxon>Fungi incertae sedis</taxon>
        <taxon>Mucoromycota</taxon>
        <taxon>Glomeromycotina</taxon>
        <taxon>Glomeromycetes</taxon>
        <taxon>Diversisporales</taxon>
        <taxon>Gigasporaceae</taxon>
        <taxon>Cetraspora</taxon>
    </lineage>
</organism>
<accession>A0A9N9FQ30</accession>
<feature type="region of interest" description="Disordered" evidence="1">
    <location>
        <begin position="14"/>
        <end position="42"/>
    </location>
</feature>
<dbReference type="AlphaFoldDB" id="A0A9N9FQ30"/>
<gene>
    <name evidence="2" type="ORF">CPELLU_LOCUS4687</name>
</gene>
<proteinExistence type="predicted"/>
<dbReference type="OrthoDB" id="2432284at2759"/>
<sequence length="97" mass="11478">MSIVEINVDEFDEFDRSDESGEFDEFDESGEFDEFDESDEPDEFDEFYESNELGESDDSGEKQQIISEFMEADMRIHELSITLQEHPDIKFEGWLAW</sequence>
<dbReference type="EMBL" id="CAJVQA010002512">
    <property type="protein sequence ID" value="CAG8549639.1"/>
    <property type="molecule type" value="Genomic_DNA"/>
</dbReference>
<name>A0A9N9FQ30_9GLOM</name>
<dbReference type="Proteomes" id="UP000789759">
    <property type="component" value="Unassembled WGS sequence"/>
</dbReference>
<evidence type="ECO:0000313" key="3">
    <source>
        <dbReference type="Proteomes" id="UP000789759"/>
    </source>
</evidence>
<protein>
    <submittedName>
        <fullName evidence="2">24301_t:CDS:1</fullName>
    </submittedName>
</protein>
<comment type="caution">
    <text evidence="2">The sequence shown here is derived from an EMBL/GenBank/DDBJ whole genome shotgun (WGS) entry which is preliminary data.</text>
</comment>
<reference evidence="2" key="1">
    <citation type="submission" date="2021-06" db="EMBL/GenBank/DDBJ databases">
        <authorList>
            <person name="Kallberg Y."/>
            <person name="Tangrot J."/>
            <person name="Rosling A."/>
        </authorList>
    </citation>
    <scope>NUCLEOTIDE SEQUENCE</scope>
    <source>
        <strain evidence="2">FL966</strain>
    </source>
</reference>
<evidence type="ECO:0000313" key="2">
    <source>
        <dbReference type="EMBL" id="CAG8549639.1"/>
    </source>
</evidence>
<keyword evidence="3" id="KW-1185">Reference proteome</keyword>